<proteinExistence type="predicted"/>
<name>E1Y8L2_9BACT</name>
<gene>
    <name evidence="2" type="ORF">N47_A09350</name>
</gene>
<keyword evidence="1" id="KW-0732">Signal</keyword>
<dbReference type="AlphaFoldDB" id="E1Y8L2"/>
<evidence type="ECO:0000256" key="1">
    <source>
        <dbReference type="SAM" id="SignalP"/>
    </source>
</evidence>
<evidence type="ECO:0008006" key="3">
    <source>
        <dbReference type="Google" id="ProtNLM"/>
    </source>
</evidence>
<protein>
    <recommendedName>
        <fullName evidence="3">Flagellar assembly protein T N-terminal domain-containing protein</fullName>
    </recommendedName>
</protein>
<dbReference type="EMBL" id="FR695864">
    <property type="protein sequence ID" value="CBX26906.1"/>
    <property type="molecule type" value="Genomic_DNA"/>
</dbReference>
<organism evidence="2">
    <name type="scientific">uncultured Desulfobacterium sp</name>
    <dbReference type="NCBI Taxonomy" id="201089"/>
    <lineage>
        <taxon>Bacteria</taxon>
        <taxon>Pseudomonadati</taxon>
        <taxon>Thermodesulfobacteriota</taxon>
        <taxon>Desulfobacteria</taxon>
        <taxon>Desulfobacterales</taxon>
        <taxon>Desulfobacteriaceae</taxon>
        <taxon>Desulfobacterium</taxon>
        <taxon>environmental samples</taxon>
    </lineage>
</organism>
<sequence length="354" mass="39738">MVLLIISILCLFPSNLTAGVIVTAKGVSFFEPGREVIAREKAIDEAKRAALEQAIGSAIESSTTVENFVVIKDQILSRTAGYLKNIKVTEEKKTEIGTFEVTIEADVETSAMVEDLDRFKKVLSWQKNPRISIITDKDMKNDYLPAAKKSSSILADKLEQAGFTVFKYSREKESQMGLLISLSLELSSNRSSYQNMDLLVNEISLSANIYRPDDGEILGTSSAVKSLPGENKLKVLDEGARYCIDSIWTDLRSKLVKVWEKELYSERNINMIIKKVPSHAKALEISNAFKSDVSGIIDMNLAGFKNGCAEFNIKYKGWPEQLLNEMQMSYFKRKYFNPAVEKVEGNKIIIKMNK</sequence>
<reference evidence="2" key="1">
    <citation type="journal article" date="2011" name="Environ. Microbiol.">
        <title>Genomic insights into the metabolic potential of the polycyclic aromatic hydrocarbon degrading sulfate-reducing Deltaproteobacterium N47.</title>
        <authorList>
            <person name="Bergmann F."/>
            <person name="Selesi D."/>
            <person name="Weinmaier T."/>
            <person name="Tischler P."/>
            <person name="Rattei T."/>
            <person name="Meckenstock R.U."/>
        </authorList>
    </citation>
    <scope>NUCLEOTIDE SEQUENCE</scope>
</reference>
<dbReference type="InterPro" id="IPR038180">
    <property type="entry name" value="FlgT_N_sf"/>
</dbReference>
<evidence type="ECO:0000313" key="2">
    <source>
        <dbReference type="EMBL" id="CBX26906.1"/>
    </source>
</evidence>
<accession>E1Y8L2</accession>
<feature type="signal peptide" evidence="1">
    <location>
        <begin position="1"/>
        <end position="18"/>
    </location>
</feature>
<dbReference type="Gene3D" id="3.30.1660.40">
    <property type="entry name" value="FlgT, N-terminal domain"/>
    <property type="match status" value="1"/>
</dbReference>
<feature type="chain" id="PRO_5003154830" description="Flagellar assembly protein T N-terminal domain-containing protein" evidence="1">
    <location>
        <begin position="19"/>
        <end position="354"/>
    </location>
</feature>